<reference evidence="7" key="3">
    <citation type="submission" date="2016-11" db="EMBL/GenBank/DDBJ databases">
        <authorList>
            <person name="Papadimitriou K."/>
        </authorList>
    </citation>
    <scope>NUCLEOTIDE SEQUENCE [LARGE SCALE GENOMIC DNA]</scope>
    <source>
        <strain evidence="7">ACA-DC 1533</strain>
    </source>
</reference>
<dbReference type="EMBL" id="LT630287">
    <property type="protein sequence ID" value="SFV40406.1"/>
    <property type="molecule type" value="Genomic_DNA"/>
</dbReference>
<evidence type="ECO:0000256" key="1">
    <source>
        <dbReference type="ARBA" id="ARBA00022679"/>
    </source>
</evidence>
<dbReference type="CDD" id="cd02440">
    <property type="entry name" value="AdoMet_MTases"/>
    <property type="match status" value="1"/>
</dbReference>
<dbReference type="EC" id="2.1.1.-" evidence="5"/>
<dbReference type="Pfam" id="PF13649">
    <property type="entry name" value="Methyltransf_25"/>
    <property type="match status" value="1"/>
</dbReference>
<dbReference type="InterPro" id="IPR041698">
    <property type="entry name" value="Methyltransf_25"/>
</dbReference>
<organism evidence="4 6">
    <name type="scientific">Ligilactobacillus acidipiscis</name>
    <dbReference type="NCBI Taxonomy" id="89059"/>
    <lineage>
        <taxon>Bacteria</taxon>
        <taxon>Bacillati</taxon>
        <taxon>Bacillota</taxon>
        <taxon>Bacilli</taxon>
        <taxon>Lactobacillales</taxon>
        <taxon>Lactobacillaceae</taxon>
        <taxon>Ligilactobacillus</taxon>
    </lineage>
</organism>
<dbReference type="OrthoDB" id="9811589at2"/>
<reference evidence="3" key="5">
    <citation type="submission" date="2021-09" db="EMBL/GenBank/DDBJ databases">
        <authorList>
            <person name="Gilroy R."/>
        </authorList>
    </citation>
    <scope>NUCLEOTIDE SEQUENCE</scope>
    <source>
        <strain evidence="3">CHK174-6876</strain>
    </source>
</reference>
<dbReference type="STRING" id="89059.LAC1533_0986"/>
<dbReference type="EMBL" id="DYXG01000059">
    <property type="protein sequence ID" value="HJE97175.1"/>
    <property type="molecule type" value="Genomic_DNA"/>
</dbReference>
<dbReference type="InterPro" id="IPR029063">
    <property type="entry name" value="SAM-dependent_MTases_sf"/>
</dbReference>
<keyword evidence="3" id="KW-0489">Methyltransferase</keyword>
<protein>
    <submittedName>
        <fullName evidence="3">Class I SAM-dependent methyltransferase</fullName>
    </submittedName>
    <submittedName>
        <fullName evidence="5">FIG145533: Methyltransferase</fullName>
        <ecNumber evidence="5">2.1.1.-</ecNumber>
    </submittedName>
</protein>
<dbReference type="Proteomes" id="UP000707535">
    <property type="component" value="Unassembled WGS sequence"/>
</dbReference>
<feature type="domain" description="Methyltransferase" evidence="2">
    <location>
        <begin position="37"/>
        <end position="132"/>
    </location>
</feature>
<evidence type="ECO:0000313" key="7">
    <source>
        <dbReference type="Proteomes" id="UP000190935"/>
    </source>
</evidence>
<evidence type="ECO:0000259" key="2">
    <source>
        <dbReference type="Pfam" id="PF13649"/>
    </source>
</evidence>
<dbReference type="KEGG" id="laca:LAC1533_0986"/>
<dbReference type="PATRIC" id="fig|89059.3.peg.802"/>
<dbReference type="EMBL" id="JQBK01000019">
    <property type="protein sequence ID" value="KRN85695.1"/>
    <property type="molecule type" value="Genomic_DNA"/>
</dbReference>
<dbReference type="GeneID" id="95349088"/>
<evidence type="ECO:0000313" key="3">
    <source>
        <dbReference type="EMBL" id="HJE97175.1"/>
    </source>
</evidence>
<proteinExistence type="predicted"/>
<evidence type="ECO:0000313" key="6">
    <source>
        <dbReference type="Proteomes" id="UP000051491"/>
    </source>
</evidence>
<dbReference type="RefSeq" id="WP_010496327.1">
    <property type="nucleotide sequence ID" value="NZ_JQBK01000019.1"/>
</dbReference>
<dbReference type="Gene3D" id="2.20.25.110">
    <property type="entry name" value="S-adenosyl-L-methionine-dependent methyltransferases"/>
    <property type="match status" value="1"/>
</dbReference>
<dbReference type="AlphaFoldDB" id="A0A0R2K838"/>
<dbReference type="Gene3D" id="3.40.50.150">
    <property type="entry name" value="Vaccinia Virus protein VP39"/>
    <property type="match status" value="1"/>
</dbReference>
<dbReference type="Proteomes" id="UP000051491">
    <property type="component" value="Unassembled WGS sequence"/>
</dbReference>
<reference evidence="3" key="4">
    <citation type="journal article" date="2021" name="PeerJ">
        <title>Extensive microbial diversity within the chicken gut microbiome revealed by metagenomics and culture.</title>
        <authorList>
            <person name="Gilroy R."/>
            <person name="Ravi A."/>
            <person name="Getino M."/>
            <person name="Pursley I."/>
            <person name="Horton D.L."/>
            <person name="Alikhan N.F."/>
            <person name="Baker D."/>
            <person name="Gharbi K."/>
            <person name="Hall N."/>
            <person name="Watson M."/>
            <person name="Adriaenssens E.M."/>
            <person name="Foster-Nyarko E."/>
            <person name="Jarju S."/>
            <person name="Secka A."/>
            <person name="Antonio M."/>
            <person name="Oren A."/>
            <person name="Chaudhuri R.R."/>
            <person name="La Ragione R."/>
            <person name="Hildebrand F."/>
            <person name="Pallen M.J."/>
        </authorList>
    </citation>
    <scope>NUCLEOTIDE SEQUENCE</scope>
    <source>
        <strain evidence="3">CHK174-6876</strain>
    </source>
</reference>
<gene>
    <name evidence="4" type="ORF">IV43_GL000769</name>
    <name evidence="3" type="ORF">K8V00_06100</name>
    <name evidence="5" type="ORF">LAC1533_0986</name>
</gene>
<dbReference type="PANTHER" id="PTHR43861">
    <property type="entry name" value="TRANS-ACONITATE 2-METHYLTRANSFERASE-RELATED"/>
    <property type="match status" value="1"/>
</dbReference>
<reference evidence="5" key="2">
    <citation type="submission" date="2016-11" db="EMBL/GenBank/DDBJ databases">
        <authorList>
            <person name="Jaros S."/>
            <person name="Januszkiewicz K."/>
            <person name="Wedrychowicz H."/>
        </authorList>
    </citation>
    <scope>NUCLEOTIDE SEQUENCE [LARGE SCALE GENOMIC DNA]</scope>
    <source>
        <strain evidence="5">ACA-DC 1533</strain>
    </source>
</reference>
<dbReference type="GO" id="GO:0008168">
    <property type="term" value="F:methyltransferase activity"/>
    <property type="evidence" value="ECO:0007669"/>
    <property type="project" value="UniProtKB-KW"/>
</dbReference>
<evidence type="ECO:0000313" key="5">
    <source>
        <dbReference type="EMBL" id="SFV40406.1"/>
    </source>
</evidence>
<dbReference type="SUPFAM" id="SSF53335">
    <property type="entry name" value="S-adenosyl-L-methionine-dependent methyltransferases"/>
    <property type="match status" value="1"/>
</dbReference>
<evidence type="ECO:0000313" key="4">
    <source>
        <dbReference type="EMBL" id="KRN85695.1"/>
    </source>
</evidence>
<name>A0A0R2K838_9LACO</name>
<accession>A0A0R2K838</accession>
<dbReference type="Proteomes" id="UP000190935">
    <property type="component" value="Chromosome I"/>
</dbReference>
<dbReference type="GO" id="GO:0032259">
    <property type="term" value="P:methylation"/>
    <property type="evidence" value="ECO:0007669"/>
    <property type="project" value="UniProtKB-KW"/>
</dbReference>
<keyword evidence="1 5" id="KW-0808">Transferase</keyword>
<reference evidence="4 6" key="1">
    <citation type="journal article" date="2015" name="Genome Announc.">
        <title>Expanding the biotechnology potential of lactobacilli through comparative genomics of 213 strains and associated genera.</title>
        <authorList>
            <person name="Sun Z."/>
            <person name="Harris H.M."/>
            <person name="McCann A."/>
            <person name="Guo C."/>
            <person name="Argimon S."/>
            <person name="Zhang W."/>
            <person name="Yang X."/>
            <person name="Jeffery I.B."/>
            <person name="Cooney J.C."/>
            <person name="Kagawa T.F."/>
            <person name="Liu W."/>
            <person name="Song Y."/>
            <person name="Salvetti E."/>
            <person name="Wrobel A."/>
            <person name="Rasinkangas P."/>
            <person name="Parkhill J."/>
            <person name="Rea M.C."/>
            <person name="O'Sullivan O."/>
            <person name="Ritari J."/>
            <person name="Douillard F.P."/>
            <person name="Paul Ross R."/>
            <person name="Yang R."/>
            <person name="Briner A.E."/>
            <person name="Felis G.E."/>
            <person name="de Vos W.M."/>
            <person name="Barrangou R."/>
            <person name="Klaenhammer T.R."/>
            <person name="Caufield P.W."/>
            <person name="Cui Y."/>
            <person name="Zhang H."/>
            <person name="O'Toole P.W."/>
        </authorList>
    </citation>
    <scope>NUCLEOTIDE SEQUENCE [LARGE SCALE GENOMIC DNA]</scope>
    <source>
        <strain evidence="4 6">DSM 15353</strain>
    </source>
</reference>
<sequence>MNYTTFAQLYDQLMDPEIYESWLEYFKQRVSPNSGMVLDLGCGAGALTMQLKKAGFQMEGLDLSDEMLSLASERMSRANVFFPVYQADMTDLNGLGQYAVVVSTLDSLCYLANFAELGKVFREVYAHLKEHGKFLFDVHSVYQMEKVFPDYMYNYQDQNEAFLWHSYPTDVSYGIEHELTFFIKDQATKNYQRLTEHHYERTYPLANYIDLLKEVGFKKVEVKADFGRSSVKNDSTRWFFCCDK</sequence>